<gene>
    <name evidence="6" type="ORF">LVJ94_02885</name>
</gene>
<dbReference type="Pfam" id="PF00440">
    <property type="entry name" value="TetR_N"/>
    <property type="match status" value="1"/>
</dbReference>
<evidence type="ECO:0000256" key="2">
    <source>
        <dbReference type="ARBA" id="ARBA00023125"/>
    </source>
</evidence>
<keyword evidence="7" id="KW-1185">Reference proteome</keyword>
<dbReference type="PROSITE" id="PS50977">
    <property type="entry name" value="HTH_TETR_2"/>
    <property type="match status" value="1"/>
</dbReference>
<dbReference type="Pfam" id="PF21993">
    <property type="entry name" value="TetR_C_13_2"/>
    <property type="match status" value="1"/>
</dbReference>
<accession>A0ABZ2L747</accession>
<dbReference type="SUPFAM" id="SSF46689">
    <property type="entry name" value="Homeodomain-like"/>
    <property type="match status" value="1"/>
</dbReference>
<evidence type="ECO:0000256" key="3">
    <source>
        <dbReference type="ARBA" id="ARBA00023163"/>
    </source>
</evidence>
<dbReference type="EMBL" id="CP089983">
    <property type="protein sequence ID" value="WXB06190.1"/>
    <property type="molecule type" value="Genomic_DNA"/>
</dbReference>
<dbReference type="PANTHER" id="PTHR47506">
    <property type="entry name" value="TRANSCRIPTIONAL REGULATORY PROTEIN"/>
    <property type="match status" value="1"/>
</dbReference>
<dbReference type="PRINTS" id="PR00455">
    <property type="entry name" value="HTHTETR"/>
</dbReference>
<feature type="domain" description="HTH tetR-type" evidence="5">
    <location>
        <begin position="9"/>
        <end position="69"/>
    </location>
</feature>
<proteinExistence type="predicted"/>
<dbReference type="InterPro" id="IPR001647">
    <property type="entry name" value="HTH_TetR"/>
</dbReference>
<evidence type="ECO:0000313" key="7">
    <source>
        <dbReference type="Proteomes" id="UP001374803"/>
    </source>
</evidence>
<evidence type="ECO:0000313" key="6">
    <source>
        <dbReference type="EMBL" id="WXB06190.1"/>
    </source>
</evidence>
<feature type="DNA-binding region" description="H-T-H motif" evidence="4">
    <location>
        <begin position="32"/>
        <end position="51"/>
    </location>
</feature>
<keyword evidence="1" id="KW-0805">Transcription regulation</keyword>
<dbReference type="InterPro" id="IPR054156">
    <property type="entry name" value="YxaF_TetR_C"/>
</dbReference>
<evidence type="ECO:0000256" key="1">
    <source>
        <dbReference type="ARBA" id="ARBA00023015"/>
    </source>
</evidence>
<name>A0ABZ2L747_9BACT</name>
<keyword evidence="2 4" id="KW-0238">DNA-binding</keyword>
<dbReference type="Gene3D" id="1.10.357.10">
    <property type="entry name" value="Tetracycline Repressor, domain 2"/>
    <property type="match status" value="1"/>
</dbReference>
<dbReference type="Proteomes" id="UP001374803">
    <property type="component" value="Chromosome"/>
</dbReference>
<evidence type="ECO:0000259" key="5">
    <source>
        <dbReference type="PROSITE" id="PS50977"/>
    </source>
</evidence>
<dbReference type="InterPro" id="IPR036271">
    <property type="entry name" value="Tet_transcr_reg_TetR-rel_C_sf"/>
</dbReference>
<dbReference type="InterPro" id="IPR009057">
    <property type="entry name" value="Homeodomain-like_sf"/>
</dbReference>
<dbReference type="Gene3D" id="1.10.10.60">
    <property type="entry name" value="Homeodomain-like"/>
    <property type="match status" value="1"/>
</dbReference>
<keyword evidence="3" id="KW-0804">Transcription</keyword>
<protein>
    <submittedName>
        <fullName evidence="6">TetR family transcriptional regulator</fullName>
    </submittedName>
</protein>
<dbReference type="SUPFAM" id="SSF48498">
    <property type="entry name" value="Tetracyclin repressor-like, C-terminal domain"/>
    <property type="match status" value="1"/>
</dbReference>
<organism evidence="6 7">
    <name type="scientific">Pendulispora rubella</name>
    <dbReference type="NCBI Taxonomy" id="2741070"/>
    <lineage>
        <taxon>Bacteria</taxon>
        <taxon>Pseudomonadati</taxon>
        <taxon>Myxococcota</taxon>
        <taxon>Myxococcia</taxon>
        <taxon>Myxococcales</taxon>
        <taxon>Sorangiineae</taxon>
        <taxon>Pendulisporaceae</taxon>
        <taxon>Pendulispora</taxon>
    </lineage>
</organism>
<dbReference type="RefSeq" id="WP_394835841.1">
    <property type="nucleotide sequence ID" value="NZ_CP089929.1"/>
</dbReference>
<sequence length="188" mass="20016">MRKSRQEAAETRERIVENASTEFRRNGIGATGLSDIMGAAGLTHGGFYKHFASKDEVVEESLRRAVDGLVEGIEGTIATAKAERGLSTAISNYLSLAHRDNTARGCPFAALGSELARSSDSVREAATVGFQKLVDTLAKELQGGPATAKKEALAIVCAMIGAQTMARMVTDPALSETILRQVRKQLPP</sequence>
<dbReference type="PANTHER" id="PTHR47506:SF7">
    <property type="entry name" value="TRANSCRIPTIONAL REGULATORY PROTEIN"/>
    <property type="match status" value="1"/>
</dbReference>
<evidence type="ECO:0000256" key="4">
    <source>
        <dbReference type="PROSITE-ProRule" id="PRU00335"/>
    </source>
</evidence>
<reference evidence="6" key="1">
    <citation type="submission" date="2021-12" db="EMBL/GenBank/DDBJ databases">
        <title>Discovery of the Pendulisporaceae a myxobacterial family with distinct sporulation behavior and unique specialized metabolism.</title>
        <authorList>
            <person name="Garcia R."/>
            <person name="Popoff A."/>
            <person name="Bader C.D."/>
            <person name="Loehr J."/>
            <person name="Walesch S."/>
            <person name="Walt C."/>
            <person name="Boldt J."/>
            <person name="Bunk B."/>
            <person name="Haeckl F.J.F.P.J."/>
            <person name="Gunesch A.P."/>
            <person name="Birkelbach J."/>
            <person name="Nuebel U."/>
            <person name="Pietschmann T."/>
            <person name="Bach T."/>
            <person name="Mueller R."/>
        </authorList>
    </citation>
    <scope>NUCLEOTIDE SEQUENCE</scope>
    <source>
        <strain evidence="6">MSr11367</strain>
    </source>
</reference>